<keyword evidence="3" id="KW-1185">Reference proteome</keyword>
<sequence>MSKTVLVTSAAGGTQGRTGRHVAEMLLERGVGVRAFVRQRDERSDRLKSLGADIVVGDFLDARSVDAAAQGVSSIYFAYPVQDGLADATAAMALAARRHGVSRLVNLVMYQSSLDAPTPRMRQNYLSEQVFEWAGVGPVHIRATVFYENVARLVGANLPAKGAIRLPLGDENTLLPLIAAEDVSRIAVGLLTAPALEAGAAYPVIGSVISVRDVVETFARVLKRDTHYEEITDEQWRDEALARGWNAHAVEHLSSLWKSLRAASATVEAARFSASDTIETIGGAKPKTFEQFIRERGAELASPAVRATV</sequence>
<gene>
    <name evidence="2" type="ORF">HZZ13_32255</name>
</gene>
<dbReference type="InterPro" id="IPR051604">
    <property type="entry name" value="Ergot_Alk_Oxidoreductase"/>
</dbReference>
<name>A0ABS0PZ33_9BRAD</name>
<organism evidence="2 3">
    <name type="scientific">Bradyrhizobium agreste</name>
    <dbReference type="NCBI Taxonomy" id="2751811"/>
    <lineage>
        <taxon>Bacteria</taxon>
        <taxon>Pseudomonadati</taxon>
        <taxon>Pseudomonadota</taxon>
        <taxon>Alphaproteobacteria</taxon>
        <taxon>Hyphomicrobiales</taxon>
        <taxon>Nitrobacteraceae</taxon>
        <taxon>Bradyrhizobium</taxon>
    </lineage>
</organism>
<dbReference type="Gene3D" id="3.40.50.720">
    <property type="entry name" value="NAD(P)-binding Rossmann-like Domain"/>
    <property type="match status" value="1"/>
</dbReference>
<dbReference type="InterPro" id="IPR008030">
    <property type="entry name" value="NmrA-like"/>
</dbReference>
<dbReference type="Proteomes" id="UP000807370">
    <property type="component" value="Unassembled WGS sequence"/>
</dbReference>
<evidence type="ECO:0000313" key="3">
    <source>
        <dbReference type="Proteomes" id="UP000807370"/>
    </source>
</evidence>
<evidence type="ECO:0000259" key="1">
    <source>
        <dbReference type="Pfam" id="PF05368"/>
    </source>
</evidence>
<dbReference type="PANTHER" id="PTHR43162">
    <property type="match status" value="1"/>
</dbReference>
<proteinExistence type="predicted"/>
<evidence type="ECO:0000313" key="2">
    <source>
        <dbReference type="EMBL" id="MBH5402428.1"/>
    </source>
</evidence>
<dbReference type="PANTHER" id="PTHR43162:SF1">
    <property type="entry name" value="PRESTALK A DIFFERENTIATION PROTEIN A"/>
    <property type="match status" value="1"/>
</dbReference>
<dbReference type="EMBL" id="JACCHP010000028">
    <property type="protein sequence ID" value="MBH5402428.1"/>
    <property type="molecule type" value="Genomic_DNA"/>
</dbReference>
<comment type="caution">
    <text evidence="2">The sequence shown here is derived from an EMBL/GenBank/DDBJ whole genome shotgun (WGS) entry which is preliminary data.</text>
</comment>
<reference evidence="2 3" key="1">
    <citation type="submission" date="2020-07" db="EMBL/GenBank/DDBJ databases">
        <title>Bradyrhizobium diversity isolated from nodules of indigenous legumes of Western Australia.</title>
        <authorList>
            <person name="Klepa M.S."/>
        </authorList>
    </citation>
    <scope>NUCLEOTIDE SEQUENCE [LARGE SCALE GENOMIC DNA]</scope>
    <source>
        <strain evidence="2 3">CNPSo 4010</strain>
    </source>
</reference>
<protein>
    <submittedName>
        <fullName evidence="2">NAD(P)H-binding protein</fullName>
    </submittedName>
</protein>
<dbReference type="SUPFAM" id="SSF51735">
    <property type="entry name" value="NAD(P)-binding Rossmann-fold domains"/>
    <property type="match status" value="1"/>
</dbReference>
<dbReference type="RefSeq" id="WP_197963483.1">
    <property type="nucleotide sequence ID" value="NZ_JACCHP010000028.1"/>
</dbReference>
<dbReference type="InterPro" id="IPR036291">
    <property type="entry name" value="NAD(P)-bd_dom_sf"/>
</dbReference>
<accession>A0ABS0PZ33</accession>
<feature type="domain" description="NmrA-like" evidence="1">
    <location>
        <begin position="2"/>
        <end position="255"/>
    </location>
</feature>
<dbReference type="Pfam" id="PF05368">
    <property type="entry name" value="NmrA"/>
    <property type="match status" value="1"/>
</dbReference>